<dbReference type="PANTHER" id="PTHR43248:SF25">
    <property type="entry name" value="AB HYDROLASE-1 DOMAIN-CONTAINING PROTEIN-RELATED"/>
    <property type="match status" value="1"/>
</dbReference>
<evidence type="ECO:0000256" key="4">
    <source>
        <dbReference type="SAM" id="SignalP"/>
    </source>
</evidence>
<feature type="region of interest" description="Disordered" evidence="3">
    <location>
        <begin position="518"/>
        <end position="540"/>
    </location>
</feature>
<proteinExistence type="inferred from homology"/>
<protein>
    <submittedName>
        <fullName evidence="7">Alpha/beta hydrolase</fullName>
    </submittedName>
</protein>
<dbReference type="InterPro" id="IPR013595">
    <property type="entry name" value="Pept_S33_TAP-like_C"/>
</dbReference>
<keyword evidence="2 7" id="KW-0378">Hydrolase</keyword>
<evidence type="ECO:0000259" key="6">
    <source>
        <dbReference type="Pfam" id="PF08386"/>
    </source>
</evidence>
<dbReference type="Gene3D" id="3.40.50.1820">
    <property type="entry name" value="alpha/beta hydrolase"/>
    <property type="match status" value="2"/>
</dbReference>
<feature type="domain" description="AB hydrolase-1" evidence="5">
    <location>
        <begin position="96"/>
        <end position="308"/>
    </location>
</feature>
<evidence type="ECO:0000259" key="5">
    <source>
        <dbReference type="Pfam" id="PF00561"/>
    </source>
</evidence>
<dbReference type="SUPFAM" id="SSF53474">
    <property type="entry name" value="alpha/beta-Hydrolases"/>
    <property type="match status" value="1"/>
</dbReference>
<dbReference type="Pfam" id="PF00561">
    <property type="entry name" value="Abhydrolase_1"/>
    <property type="match status" value="1"/>
</dbReference>
<gene>
    <name evidence="7" type="ORF">ACFPWV_19055</name>
</gene>
<keyword evidence="8" id="KW-1185">Reference proteome</keyword>
<comment type="similarity">
    <text evidence="1">Belongs to the peptidase S33 family.</text>
</comment>
<dbReference type="InterPro" id="IPR029058">
    <property type="entry name" value="AB_hydrolase_fold"/>
</dbReference>
<evidence type="ECO:0000256" key="3">
    <source>
        <dbReference type="SAM" id="MobiDB-lite"/>
    </source>
</evidence>
<keyword evidence="4" id="KW-0732">Signal</keyword>
<organism evidence="7 8">
    <name type="scientific">Streptomyces atrovirens</name>
    <dbReference type="NCBI Taxonomy" id="285556"/>
    <lineage>
        <taxon>Bacteria</taxon>
        <taxon>Bacillati</taxon>
        <taxon>Actinomycetota</taxon>
        <taxon>Actinomycetes</taxon>
        <taxon>Kitasatosporales</taxon>
        <taxon>Streptomycetaceae</taxon>
        <taxon>Streptomyces</taxon>
    </lineage>
</organism>
<dbReference type="EMBL" id="JBHSKN010000016">
    <property type="protein sequence ID" value="MFC5241986.1"/>
    <property type="molecule type" value="Genomic_DNA"/>
</dbReference>
<evidence type="ECO:0000313" key="7">
    <source>
        <dbReference type="EMBL" id="MFC5241986.1"/>
    </source>
</evidence>
<feature type="chain" id="PRO_5045417453" evidence="4">
    <location>
        <begin position="37"/>
        <end position="540"/>
    </location>
</feature>
<evidence type="ECO:0000256" key="1">
    <source>
        <dbReference type="ARBA" id="ARBA00010088"/>
    </source>
</evidence>
<accession>A0ABW0DTW2</accession>
<dbReference type="RefSeq" id="WP_344560386.1">
    <property type="nucleotide sequence ID" value="NZ_BAAATG010000017.1"/>
</dbReference>
<dbReference type="GO" id="GO:0016787">
    <property type="term" value="F:hydrolase activity"/>
    <property type="evidence" value="ECO:0007669"/>
    <property type="project" value="UniProtKB-KW"/>
</dbReference>
<dbReference type="InterPro" id="IPR051601">
    <property type="entry name" value="Serine_prot/Carboxylest_S33"/>
</dbReference>
<feature type="domain" description="Peptidase S33 tripeptidyl aminopeptidase-like C-terminal" evidence="6">
    <location>
        <begin position="412"/>
        <end position="512"/>
    </location>
</feature>
<dbReference type="InterPro" id="IPR000073">
    <property type="entry name" value="AB_hydrolase_1"/>
</dbReference>
<dbReference type="Proteomes" id="UP001596035">
    <property type="component" value="Unassembled WGS sequence"/>
</dbReference>
<feature type="signal peptide" evidence="4">
    <location>
        <begin position="1"/>
        <end position="36"/>
    </location>
</feature>
<comment type="caution">
    <text evidence="7">The sequence shown here is derived from an EMBL/GenBank/DDBJ whole genome shotgun (WGS) entry which is preliminary data.</text>
</comment>
<dbReference type="Pfam" id="PF08386">
    <property type="entry name" value="Abhydrolase_4"/>
    <property type="match status" value="1"/>
</dbReference>
<evidence type="ECO:0000256" key="2">
    <source>
        <dbReference type="ARBA" id="ARBA00022801"/>
    </source>
</evidence>
<sequence>MPPIRGPVAGRRRRTAVITALLTCSTMVTGPNIASAGGAPTVPAPQLDWSRCVPGSEFDCATAKVPLDYDDPRGRTIELAVVRRKATDPGRRIGTLFFNPGGPGGPGTVQMPQNYESFPREVRERFDIVSWDPRGVGNSTAVDCFGSPEEAADWNANHAAGFPVGEEERAAFIAAYQDLARRCEQRAPELLRHVSTADTARDLDRLRQAVGDPHLTYQGISYGTILGATYANMFPGKVRAMILDSNWDPQAWTNHASDDDPRLTSFLRMGSDRSAAATLDQFLTLCGSTTAHCAFSAGGPKATRDKFDQLMRRLREQPVGAWTYAGTFADVVNSLYVVHPGWTELAGRLQDLWQGRVAEPSPFPPPPPVPNPNPYLGEEQGAAVLCGDSPNPRDPGVYHALEEAAAARAGDAGRFWAWASEGCATWPAVAADRYRGPWNKPTAHPVLVVGTRYDPSTPYSASQAMAEELADARLLTVDGHGHTALLNPSTCVQAHESRYLIDGTLPPTGTTCRPDRLPFPAPKPGGGIATGGGATATTVT</sequence>
<feature type="compositionally biased region" description="Gly residues" evidence="3">
    <location>
        <begin position="524"/>
        <end position="534"/>
    </location>
</feature>
<name>A0ABW0DTW2_9ACTN</name>
<dbReference type="PANTHER" id="PTHR43248">
    <property type="entry name" value="2-SUCCINYL-6-HYDROXY-2,4-CYCLOHEXADIENE-1-CARBOXYLATE SYNTHASE"/>
    <property type="match status" value="1"/>
</dbReference>
<evidence type="ECO:0000313" key="8">
    <source>
        <dbReference type="Proteomes" id="UP001596035"/>
    </source>
</evidence>
<reference evidence="8" key="1">
    <citation type="journal article" date="2019" name="Int. J. Syst. Evol. Microbiol.">
        <title>The Global Catalogue of Microorganisms (GCM) 10K type strain sequencing project: providing services to taxonomists for standard genome sequencing and annotation.</title>
        <authorList>
            <consortium name="The Broad Institute Genomics Platform"/>
            <consortium name="The Broad Institute Genome Sequencing Center for Infectious Disease"/>
            <person name="Wu L."/>
            <person name="Ma J."/>
        </authorList>
    </citation>
    <scope>NUCLEOTIDE SEQUENCE [LARGE SCALE GENOMIC DNA]</scope>
    <source>
        <strain evidence="8">CGMCC 4.7131</strain>
    </source>
</reference>